<evidence type="ECO:0000313" key="3">
    <source>
        <dbReference type="Proteomes" id="UP000886602"/>
    </source>
</evidence>
<protein>
    <submittedName>
        <fullName evidence="2">Uncharacterized protein</fullName>
    </submittedName>
</protein>
<feature type="region of interest" description="Disordered" evidence="1">
    <location>
        <begin position="39"/>
        <end position="59"/>
    </location>
</feature>
<dbReference type="Proteomes" id="UP000886602">
    <property type="component" value="Unassembled WGS sequence"/>
</dbReference>
<name>A0A9D7I9E7_9RHOO</name>
<evidence type="ECO:0000256" key="1">
    <source>
        <dbReference type="SAM" id="MobiDB-lite"/>
    </source>
</evidence>
<organism evidence="2 3">
    <name type="scientific">Candidatus Propionivibrio dominans</name>
    <dbReference type="NCBI Taxonomy" id="2954373"/>
    <lineage>
        <taxon>Bacteria</taxon>
        <taxon>Pseudomonadati</taxon>
        <taxon>Pseudomonadota</taxon>
        <taxon>Betaproteobacteria</taxon>
        <taxon>Rhodocyclales</taxon>
        <taxon>Rhodocyclaceae</taxon>
        <taxon>Propionivibrio</taxon>
    </lineage>
</organism>
<accession>A0A9D7I9E7</accession>
<sequence length="136" mass="13823">MNIPLSIVFFALLSLPKPWSSAIKQVVSLKQSLGADKMKTPNQDTTFAVDPGPTLSASDEMPEYELDQVSGGAIINSVTYRPGSGGGSAGGSGGGSTFAGIVQNAAAQIGQAQVVLSNVDNKVNGTAESIIRKIGG</sequence>
<evidence type="ECO:0000313" key="2">
    <source>
        <dbReference type="EMBL" id="MBK7424083.1"/>
    </source>
</evidence>
<reference evidence="2" key="1">
    <citation type="submission" date="2020-10" db="EMBL/GenBank/DDBJ databases">
        <title>Connecting structure to function with the recovery of over 1000 high-quality activated sludge metagenome-assembled genomes encoding full-length rRNA genes using long-read sequencing.</title>
        <authorList>
            <person name="Singleton C.M."/>
            <person name="Petriglieri F."/>
            <person name="Kristensen J.M."/>
            <person name="Kirkegaard R.H."/>
            <person name="Michaelsen T.Y."/>
            <person name="Andersen M.H."/>
            <person name="Karst S.M."/>
            <person name="Dueholm M.S."/>
            <person name="Nielsen P.H."/>
            <person name="Albertsen M."/>
        </authorList>
    </citation>
    <scope>NUCLEOTIDE SEQUENCE</scope>
    <source>
        <strain evidence="2">EsbW_18-Q3-R4-48_MAXAC.044</strain>
    </source>
</reference>
<proteinExistence type="predicted"/>
<dbReference type="AlphaFoldDB" id="A0A9D7I9E7"/>
<gene>
    <name evidence="2" type="ORF">IPJ48_13915</name>
</gene>
<dbReference type="EMBL" id="JADJNC010000023">
    <property type="protein sequence ID" value="MBK7424083.1"/>
    <property type="molecule type" value="Genomic_DNA"/>
</dbReference>
<comment type="caution">
    <text evidence="2">The sequence shown here is derived from an EMBL/GenBank/DDBJ whole genome shotgun (WGS) entry which is preliminary data.</text>
</comment>